<evidence type="ECO:0000256" key="1">
    <source>
        <dbReference type="SAM" id="MobiDB-lite"/>
    </source>
</evidence>
<feature type="region of interest" description="Disordered" evidence="1">
    <location>
        <begin position="232"/>
        <end position="256"/>
    </location>
</feature>
<organism evidence="2 3">
    <name type="scientific">Tetradesmus obliquus</name>
    <name type="common">Green alga</name>
    <name type="synonym">Acutodesmus obliquus</name>
    <dbReference type="NCBI Taxonomy" id="3088"/>
    <lineage>
        <taxon>Eukaryota</taxon>
        <taxon>Viridiplantae</taxon>
        <taxon>Chlorophyta</taxon>
        <taxon>core chlorophytes</taxon>
        <taxon>Chlorophyceae</taxon>
        <taxon>CS clade</taxon>
        <taxon>Sphaeropleales</taxon>
        <taxon>Scenedesmaceae</taxon>
        <taxon>Tetradesmus</taxon>
    </lineage>
</organism>
<dbReference type="EMBL" id="FNXT01001274">
    <property type="protein sequence ID" value="SZX77147.1"/>
    <property type="molecule type" value="Genomic_DNA"/>
</dbReference>
<accession>A0A383WI43</accession>
<sequence length="1234" mass="135870">MVTRQSFWGVSRNNCHICAAIHGTGTAAAGQADNSALAAAAGGTGLSTFNDKMQLWWQLMVAQRQQQAARRTDRDVRHEEVGVSPANPPAPDGALPAGGQTPGAATETHPQNPANVQQRQQQFLSSMHTARQVALQALERRRQELAAAGAGSGTSAQQTDPAAQPPVTTASAQFLAEVTVPAQAHPHRPVLLPARVLRVTSQQHLQQVLAQLQHEFDVPLQHSVRYLLPAQAPVQPQPPPQPPPVASAETSSQQERLRRQLLQTLEQQFRANTTSDHPVTGNAGMLLGAAAVLAAAGVGASGAAPARNPAPRRSWVQTLFARAQRGQRHRQQRQQAAPQQQESQRGGRQQQQQQRRANRSEQQAAADREQNRRQQQQHRADRSEQQAAADRQQNRRRQQQHRADRSEQQAAADREQNRRQQQQSRVRNKPMYKAAVTQPMVAPAALNVGSLSHTCQQCNAKLWPQEVRPDHTGGRLCCANGSAALLHRQFPNPPPQLLHRLMTGDDNEAKSFQANVRAYNCLLQMAYSGIHLQDPPAGRGPNVLAINGSVYHQLHALDPPDGMPRRFGQLYLIDDMDEMVVQRLAALNLVPGDRVGQVWSSTLRNLQAMLLECNPYASSLHAMRTMHTDVIDQYYLQINVDGNFQGPRRYNAPTSSEVAGLMPGVDDEPQSERVSMAIKFNGDAVFIKEDNPAFTPLHFVLLHPRGEKGWSSNLAALPTVMQQQAAGNADGEGSDDDGGDEAAAEQVHGDKPRTCDDNDCFVSAEMPDPMQQPELHAVVTKHMLHGPCGTACPDCPCMVDGVCSKGFPKDLREETCDAVDGYPLYRRRAGAQFTRSGLTFDNSWVVPYNPWLSLKYCCHINVEVCTSISAVKYLYKYVYNGHDRALVPLQRVDVDGGVAAAQGGEGGAAAGQGGEGVAQAPRDEIKQFVDGRYVSASEAAWRLAAFELHQEKPNVVRLPVHCPGEQVVHFQEGEEAAAALRPAITKLTAWFDYNRDVKLVYEGARQLHGVVGGNPPEEPEQLRTLYHDLPRIAVWNSSNKAWQQRQRAPPGFMPIGGMYSVHPSAGERFYLRLLLCHVPGATSFEDLRRVPGHEQPFPTFKEACAARGLLQHDGEWRQCLQEAAGHRMPYCMRGMFASILAYNDVADAAALWNDYKGALCEDLLRTARREHPARQLDEEIEQQCLWILDGLLRQMGKSVADISGMPALQQQFAPQQGIVAQQLRRYPVQQAGKA</sequence>
<dbReference type="Proteomes" id="UP000256970">
    <property type="component" value="Unassembled WGS sequence"/>
</dbReference>
<protein>
    <recommendedName>
        <fullName evidence="4">Helitron helicase-like domain-containing protein</fullName>
    </recommendedName>
</protein>
<keyword evidence="3" id="KW-1185">Reference proteome</keyword>
<reference evidence="2 3" key="1">
    <citation type="submission" date="2016-10" db="EMBL/GenBank/DDBJ databases">
        <authorList>
            <person name="Cai Z."/>
        </authorList>
    </citation>
    <scope>NUCLEOTIDE SEQUENCE [LARGE SCALE GENOMIC DNA]</scope>
</reference>
<dbReference type="PANTHER" id="PTHR10492:SF57">
    <property type="entry name" value="ATP-DEPENDENT DNA HELICASE"/>
    <property type="match status" value="1"/>
</dbReference>
<feature type="region of interest" description="Disordered" evidence="1">
    <location>
        <begin position="724"/>
        <end position="754"/>
    </location>
</feature>
<feature type="compositionally biased region" description="Low complexity" evidence="1">
    <location>
        <begin position="145"/>
        <end position="159"/>
    </location>
</feature>
<feature type="compositionally biased region" description="Basic and acidic residues" evidence="1">
    <location>
        <begin position="366"/>
        <end position="384"/>
    </location>
</feature>
<feature type="compositionally biased region" description="Low complexity" evidence="1">
    <location>
        <begin position="333"/>
        <end position="365"/>
    </location>
</feature>
<feature type="compositionally biased region" description="Acidic residues" evidence="1">
    <location>
        <begin position="732"/>
        <end position="743"/>
    </location>
</feature>
<gene>
    <name evidence="2" type="ORF">BQ4739_LOCUS17492</name>
</gene>
<evidence type="ECO:0008006" key="4">
    <source>
        <dbReference type="Google" id="ProtNLM"/>
    </source>
</evidence>
<feature type="compositionally biased region" description="Basic and acidic residues" evidence="1">
    <location>
        <begin position="401"/>
        <end position="418"/>
    </location>
</feature>
<feature type="compositionally biased region" description="Pro residues" evidence="1">
    <location>
        <begin position="235"/>
        <end position="245"/>
    </location>
</feature>
<dbReference type="AlphaFoldDB" id="A0A383WI43"/>
<dbReference type="STRING" id="3088.A0A383WI43"/>
<evidence type="ECO:0000313" key="3">
    <source>
        <dbReference type="Proteomes" id="UP000256970"/>
    </source>
</evidence>
<proteinExistence type="predicted"/>
<feature type="region of interest" description="Disordered" evidence="1">
    <location>
        <begin position="68"/>
        <end position="120"/>
    </location>
</feature>
<feature type="region of interest" description="Disordered" evidence="1">
    <location>
        <begin position="144"/>
        <end position="165"/>
    </location>
</feature>
<dbReference type="PANTHER" id="PTHR10492">
    <property type="match status" value="1"/>
</dbReference>
<feature type="compositionally biased region" description="Basic and acidic residues" evidence="1">
    <location>
        <begin position="70"/>
        <end position="81"/>
    </location>
</feature>
<name>A0A383WI43_TETOB</name>
<feature type="region of interest" description="Disordered" evidence="1">
    <location>
        <begin position="322"/>
        <end position="430"/>
    </location>
</feature>
<evidence type="ECO:0000313" key="2">
    <source>
        <dbReference type="EMBL" id="SZX77147.1"/>
    </source>
</evidence>